<keyword evidence="2" id="KW-0472">Membrane</keyword>
<feature type="transmembrane region" description="Helical" evidence="2">
    <location>
        <begin position="101"/>
        <end position="120"/>
    </location>
</feature>
<feature type="region of interest" description="Disordered" evidence="1">
    <location>
        <begin position="1"/>
        <end position="22"/>
    </location>
</feature>
<accession>A0ABV6BH34</accession>
<proteinExistence type="predicted"/>
<feature type="transmembrane region" description="Helical" evidence="2">
    <location>
        <begin position="126"/>
        <end position="143"/>
    </location>
</feature>
<evidence type="ECO:0000313" key="3">
    <source>
        <dbReference type="EMBL" id="MFC0048833.1"/>
    </source>
</evidence>
<evidence type="ECO:0000256" key="2">
    <source>
        <dbReference type="SAM" id="Phobius"/>
    </source>
</evidence>
<feature type="compositionally biased region" description="Polar residues" evidence="1">
    <location>
        <begin position="11"/>
        <end position="22"/>
    </location>
</feature>
<dbReference type="Proteomes" id="UP001589813">
    <property type="component" value="Unassembled WGS sequence"/>
</dbReference>
<dbReference type="RefSeq" id="WP_377243602.1">
    <property type="nucleotide sequence ID" value="NZ_JBHLXP010000003.1"/>
</dbReference>
<feature type="compositionally biased region" description="Basic and acidic residues" evidence="1">
    <location>
        <begin position="1"/>
        <end position="10"/>
    </location>
</feature>
<dbReference type="PANTHER" id="PTHR35867:SF1">
    <property type="entry name" value="PROTEIN RSEC"/>
    <property type="match status" value="1"/>
</dbReference>
<evidence type="ECO:0000256" key="1">
    <source>
        <dbReference type="SAM" id="MobiDB-lite"/>
    </source>
</evidence>
<comment type="caution">
    <text evidence="3">The sequence shown here is derived from an EMBL/GenBank/DDBJ whole genome shotgun (WGS) entry which is preliminary data.</text>
</comment>
<name>A0ABV6BH34_9GAMM</name>
<gene>
    <name evidence="3" type="ORF">ACFFJP_11120</name>
</gene>
<organism evidence="3 4">
    <name type="scientific">Rheinheimera tilapiae</name>
    <dbReference type="NCBI Taxonomy" id="875043"/>
    <lineage>
        <taxon>Bacteria</taxon>
        <taxon>Pseudomonadati</taxon>
        <taxon>Pseudomonadota</taxon>
        <taxon>Gammaproteobacteria</taxon>
        <taxon>Chromatiales</taxon>
        <taxon>Chromatiaceae</taxon>
        <taxon>Rheinheimera</taxon>
    </lineage>
</organism>
<reference evidence="3 4" key="1">
    <citation type="submission" date="2024-09" db="EMBL/GenBank/DDBJ databases">
        <authorList>
            <person name="Sun Q."/>
            <person name="Mori K."/>
        </authorList>
    </citation>
    <scope>NUCLEOTIDE SEQUENCE [LARGE SCALE GENOMIC DNA]</scope>
    <source>
        <strain evidence="3 4">KCTC 23315</strain>
    </source>
</reference>
<keyword evidence="4" id="KW-1185">Reference proteome</keyword>
<evidence type="ECO:0000313" key="4">
    <source>
        <dbReference type="Proteomes" id="UP001589813"/>
    </source>
</evidence>
<protein>
    <submittedName>
        <fullName evidence="3">SoxR reducing system RseC family protein</fullName>
    </submittedName>
</protein>
<sequence>MTSSPEDKSCHSPQPSDASSSQRLIVKATVVRQDTGGVWLSTPVSTSCSGCQQQDSCSSGLVAKALPVRQQQLFLADSSDLLPGQQVEICVEPGAVLRSALMVYLLPLCVFIAALALGHLQSWHELLQLGCAVVSTALTLWCVRRVELGRADQLSVQLVRVLPDISVLQQPADSALA</sequence>
<dbReference type="Pfam" id="PF04246">
    <property type="entry name" value="RseC_MucC"/>
    <property type="match status" value="1"/>
</dbReference>
<dbReference type="InterPro" id="IPR007359">
    <property type="entry name" value="SigmaE_reg_RseC_MucC"/>
</dbReference>
<dbReference type="PANTHER" id="PTHR35867">
    <property type="entry name" value="PROTEIN RSEC"/>
    <property type="match status" value="1"/>
</dbReference>
<keyword evidence="2" id="KW-1133">Transmembrane helix</keyword>
<dbReference type="EMBL" id="JBHLXP010000003">
    <property type="protein sequence ID" value="MFC0048833.1"/>
    <property type="molecule type" value="Genomic_DNA"/>
</dbReference>
<keyword evidence="2" id="KW-0812">Transmembrane</keyword>